<dbReference type="RefSeq" id="WP_044219146.1">
    <property type="nucleotide sequence ID" value="NZ_JRYR02000001.1"/>
</dbReference>
<proteinExistence type="predicted"/>
<evidence type="ECO:0000313" key="2">
    <source>
        <dbReference type="Proteomes" id="UP000179797"/>
    </source>
</evidence>
<name>A0A1S1YYB6_FLAPC</name>
<comment type="caution">
    <text evidence="1">The sequence shown here is derived from an EMBL/GenBank/DDBJ whole genome shotgun (WGS) entry which is preliminary data.</text>
</comment>
<keyword evidence="2" id="KW-1185">Reference proteome</keyword>
<dbReference type="Proteomes" id="UP000179797">
    <property type="component" value="Unassembled WGS sequence"/>
</dbReference>
<evidence type="ECO:0000313" key="1">
    <source>
        <dbReference type="EMBL" id="OHX65875.1"/>
    </source>
</evidence>
<gene>
    <name evidence="1" type="ORF">NH26_05670</name>
</gene>
<dbReference type="OrthoDB" id="197037at2"/>
<dbReference type="EMBL" id="JRYR02000001">
    <property type="protein sequence ID" value="OHX65875.1"/>
    <property type="molecule type" value="Genomic_DNA"/>
</dbReference>
<sequence length="140" mass="15740">MAKSNQLLITKLREAAENITLGADYMWGHPGKCNCGHLVQAITPLNAKEIYQNAQKQKLDEWSEFANDYCPASGMPVDNMIDVLLDVGLEVQDIPHLEYLSNKKILKALPGGFRYLQKGNRSDAAEYMQTWANVLEDELV</sequence>
<dbReference type="AlphaFoldDB" id="A0A1S1YYB6"/>
<reference evidence="1 2" key="1">
    <citation type="journal article" date="2012" name="Int. J. Syst. Evol. Microbiol.">
        <title>Flammeovirga pacifica sp. nov., isolated from deep-sea sediment.</title>
        <authorList>
            <person name="Xu H."/>
            <person name="Fu Y."/>
            <person name="Yang N."/>
            <person name="Ding Z."/>
            <person name="Lai Q."/>
            <person name="Zeng R."/>
        </authorList>
    </citation>
    <scope>NUCLEOTIDE SEQUENCE [LARGE SCALE GENOMIC DNA]</scope>
    <source>
        <strain evidence="2">DSM 24597 / LMG 26175 / WPAGA1</strain>
    </source>
</reference>
<protein>
    <submittedName>
        <fullName evidence="1">Uncharacterized protein</fullName>
    </submittedName>
</protein>
<dbReference type="STRING" id="915059.NH26_05670"/>
<organism evidence="1 2">
    <name type="scientific">Flammeovirga pacifica</name>
    <dbReference type="NCBI Taxonomy" id="915059"/>
    <lineage>
        <taxon>Bacteria</taxon>
        <taxon>Pseudomonadati</taxon>
        <taxon>Bacteroidota</taxon>
        <taxon>Cytophagia</taxon>
        <taxon>Cytophagales</taxon>
        <taxon>Flammeovirgaceae</taxon>
        <taxon>Flammeovirga</taxon>
    </lineage>
</organism>
<accession>A0A1S1YYB6</accession>